<dbReference type="EMBL" id="BSYO01000035">
    <property type="protein sequence ID" value="GMH29128.1"/>
    <property type="molecule type" value="Genomic_DNA"/>
</dbReference>
<sequence>MGDNLECTQITIDVEVARPHIETPESKIIPCGSTEPPPTGDMPPPAIANDESDGDNGLSAGDICQTVLVIIVMIIIVPLFILYAFTAYLICSKDVAKDPNTVPHKEESIYQKVKKFQGTAVRIAKLASVIYTRIMVLLLT</sequence>
<gene>
    <name evidence="3" type="ORF">Nepgr_030971</name>
</gene>
<dbReference type="Proteomes" id="UP001279734">
    <property type="component" value="Unassembled WGS sequence"/>
</dbReference>
<feature type="compositionally biased region" description="Pro residues" evidence="1">
    <location>
        <begin position="35"/>
        <end position="46"/>
    </location>
</feature>
<feature type="region of interest" description="Disordered" evidence="1">
    <location>
        <begin position="25"/>
        <end position="54"/>
    </location>
</feature>
<keyword evidence="2" id="KW-0812">Transmembrane</keyword>
<name>A0AAD3Y4Q9_NEPGR</name>
<proteinExistence type="predicted"/>
<comment type="caution">
    <text evidence="3">The sequence shown here is derived from an EMBL/GenBank/DDBJ whole genome shotgun (WGS) entry which is preliminary data.</text>
</comment>
<feature type="transmembrane region" description="Helical" evidence="2">
    <location>
        <begin position="67"/>
        <end position="90"/>
    </location>
</feature>
<protein>
    <submittedName>
        <fullName evidence="3">Uncharacterized protein</fullName>
    </submittedName>
</protein>
<evidence type="ECO:0000256" key="1">
    <source>
        <dbReference type="SAM" id="MobiDB-lite"/>
    </source>
</evidence>
<organism evidence="3 4">
    <name type="scientific">Nepenthes gracilis</name>
    <name type="common">Slender pitcher plant</name>
    <dbReference type="NCBI Taxonomy" id="150966"/>
    <lineage>
        <taxon>Eukaryota</taxon>
        <taxon>Viridiplantae</taxon>
        <taxon>Streptophyta</taxon>
        <taxon>Embryophyta</taxon>
        <taxon>Tracheophyta</taxon>
        <taxon>Spermatophyta</taxon>
        <taxon>Magnoliopsida</taxon>
        <taxon>eudicotyledons</taxon>
        <taxon>Gunneridae</taxon>
        <taxon>Pentapetalae</taxon>
        <taxon>Caryophyllales</taxon>
        <taxon>Nepenthaceae</taxon>
        <taxon>Nepenthes</taxon>
    </lineage>
</organism>
<keyword evidence="2" id="KW-0472">Membrane</keyword>
<evidence type="ECO:0000256" key="2">
    <source>
        <dbReference type="SAM" id="Phobius"/>
    </source>
</evidence>
<evidence type="ECO:0000313" key="3">
    <source>
        <dbReference type="EMBL" id="GMH29128.1"/>
    </source>
</evidence>
<reference evidence="3" key="1">
    <citation type="submission" date="2023-05" db="EMBL/GenBank/DDBJ databases">
        <title>Nepenthes gracilis genome sequencing.</title>
        <authorList>
            <person name="Fukushima K."/>
        </authorList>
    </citation>
    <scope>NUCLEOTIDE SEQUENCE</scope>
    <source>
        <strain evidence="3">SING2019-196</strain>
    </source>
</reference>
<keyword evidence="4" id="KW-1185">Reference proteome</keyword>
<keyword evidence="2" id="KW-1133">Transmembrane helix</keyword>
<accession>A0AAD3Y4Q9</accession>
<dbReference type="AlphaFoldDB" id="A0AAD3Y4Q9"/>
<evidence type="ECO:0000313" key="4">
    <source>
        <dbReference type="Proteomes" id="UP001279734"/>
    </source>
</evidence>